<dbReference type="GO" id="GO:0016787">
    <property type="term" value="F:hydrolase activity"/>
    <property type="evidence" value="ECO:0007669"/>
    <property type="project" value="UniProtKB-KW"/>
</dbReference>
<evidence type="ECO:0000259" key="2">
    <source>
        <dbReference type="Pfam" id="PF20434"/>
    </source>
</evidence>
<dbReference type="Pfam" id="PF20434">
    <property type="entry name" value="BD-FAE"/>
    <property type="match status" value="1"/>
</dbReference>
<dbReference type="InterPro" id="IPR029058">
    <property type="entry name" value="AB_hydrolase_fold"/>
</dbReference>
<dbReference type="InterPro" id="IPR050300">
    <property type="entry name" value="GDXG_lipolytic_enzyme"/>
</dbReference>
<dbReference type="PANTHER" id="PTHR48081">
    <property type="entry name" value="AB HYDROLASE SUPERFAMILY PROTEIN C4A8.06C"/>
    <property type="match status" value="1"/>
</dbReference>
<feature type="domain" description="BD-FAE-like" evidence="2">
    <location>
        <begin position="88"/>
        <end position="286"/>
    </location>
</feature>
<protein>
    <submittedName>
        <fullName evidence="3">Acetyl esterase/lipase</fullName>
    </submittedName>
</protein>
<keyword evidence="4" id="KW-1185">Reference proteome</keyword>
<evidence type="ECO:0000256" key="1">
    <source>
        <dbReference type="ARBA" id="ARBA00022801"/>
    </source>
</evidence>
<organism evidence="3 4">
    <name type="scientific">Mariniphaga anaerophila</name>
    <dbReference type="NCBI Taxonomy" id="1484053"/>
    <lineage>
        <taxon>Bacteria</taxon>
        <taxon>Pseudomonadati</taxon>
        <taxon>Bacteroidota</taxon>
        <taxon>Bacteroidia</taxon>
        <taxon>Marinilabiliales</taxon>
        <taxon>Prolixibacteraceae</taxon>
        <taxon>Mariniphaga</taxon>
    </lineage>
</organism>
<sequence length="328" mass="36932">MRSKIFKRILKGLLLVFLLFCLAMITPRIIGFLFPEKPPVGYHSEILSYMAVGVGLEKLADLEPEIPENVEEIKDVEYKNVNGKTLQMDFYRPKNVHEPLPLLVFIHGGGWKSGKRSDYLVYLASFAQKGYITATVSYRLKKDSIYPAAVEDVTDAVDWLFRNGEKYGYDSDRIALIGGSAGAHLAMLAGYGWGDATGYKTTNSAGHRVKAVVDIYGPVDLTTEYGRNQSLVTGFIGHSFEEKPELYREASPAVYLKNSIPPTLILHGTSDKLVPISQSDSLKNRLDKLGVPCKYYRVPLWPHSMDIAQRVNEFAQEKMETFFEEYLK</sequence>
<dbReference type="OrthoDB" id="9777975at2"/>
<dbReference type="Proteomes" id="UP000184164">
    <property type="component" value="Unassembled WGS sequence"/>
</dbReference>
<dbReference type="RefSeq" id="WP_083570673.1">
    <property type="nucleotide sequence ID" value="NZ_FQUM01000004.1"/>
</dbReference>
<gene>
    <name evidence="3" type="ORF">SAMN05444274_104100</name>
</gene>
<dbReference type="EMBL" id="FQUM01000004">
    <property type="protein sequence ID" value="SHF22412.1"/>
    <property type="molecule type" value="Genomic_DNA"/>
</dbReference>
<dbReference type="STRING" id="1484053.SAMN05444274_104100"/>
<name>A0A1M4ZXH3_9BACT</name>
<proteinExistence type="predicted"/>
<dbReference type="PANTHER" id="PTHR48081:SF33">
    <property type="entry name" value="KYNURENINE FORMAMIDASE"/>
    <property type="match status" value="1"/>
</dbReference>
<reference evidence="3 4" key="1">
    <citation type="submission" date="2016-11" db="EMBL/GenBank/DDBJ databases">
        <authorList>
            <person name="Jaros S."/>
            <person name="Januszkiewicz K."/>
            <person name="Wedrychowicz H."/>
        </authorList>
    </citation>
    <scope>NUCLEOTIDE SEQUENCE [LARGE SCALE GENOMIC DNA]</scope>
    <source>
        <strain evidence="3 4">DSM 26910</strain>
    </source>
</reference>
<dbReference type="SUPFAM" id="SSF53474">
    <property type="entry name" value="alpha/beta-Hydrolases"/>
    <property type="match status" value="1"/>
</dbReference>
<evidence type="ECO:0000313" key="3">
    <source>
        <dbReference type="EMBL" id="SHF22412.1"/>
    </source>
</evidence>
<evidence type="ECO:0000313" key="4">
    <source>
        <dbReference type="Proteomes" id="UP000184164"/>
    </source>
</evidence>
<dbReference type="InterPro" id="IPR049492">
    <property type="entry name" value="BD-FAE-like_dom"/>
</dbReference>
<keyword evidence="1" id="KW-0378">Hydrolase</keyword>
<dbReference type="Gene3D" id="3.40.50.1820">
    <property type="entry name" value="alpha/beta hydrolase"/>
    <property type="match status" value="1"/>
</dbReference>
<dbReference type="AlphaFoldDB" id="A0A1M4ZXH3"/>
<accession>A0A1M4ZXH3</accession>